<gene>
    <name evidence="2" type="ORF">G2W53_023938</name>
</gene>
<evidence type="ECO:0000256" key="1">
    <source>
        <dbReference type="SAM" id="MobiDB-lite"/>
    </source>
</evidence>
<name>A0A834TAA0_9FABA</name>
<sequence>MGSEAKKKGSALVVENKSKREERDKKGHAGCRQTMTWDVL</sequence>
<keyword evidence="3" id="KW-1185">Reference proteome</keyword>
<evidence type="ECO:0000313" key="2">
    <source>
        <dbReference type="EMBL" id="KAF7818483.1"/>
    </source>
</evidence>
<evidence type="ECO:0000313" key="3">
    <source>
        <dbReference type="Proteomes" id="UP000634136"/>
    </source>
</evidence>
<dbReference type="Proteomes" id="UP000634136">
    <property type="component" value="Unassembled WGS sequence"/>
</dbReference>
<feature type="compositionally biased region" description="Basic and acidic residues" evidence="1">
    <location>
        <begin position="16"/>
        <end position="27"/>
    </location>
</feature>
<dbReference type="AlphaFoldDB" id="A0A834TAA0"/>
<protein>
    <submittedName>
        <fullName evidence="2">Uncharacterized protein</fullName>
    </submittedName>
</protein>
<accession>A0A834TAA0</accession>
<organism evidence="2 3">
    <name type="scientific">Senna tora</name>
    <dbReference type="NCBI Taxonomy" id="362788"/>
    <lineage>
        <taxon>Eukaryota</taxon>
        <taxon>Viridiplantae</taxon>
        <taxon>Streptophyta</taxon>
        <taxon>Embryophyta</taxon>
        <taxon>Tracheophyta</taxon>
        <taxon>Spermatophyta</taxon>
        <taxon>Magnoliopsida</taxon>
        <taxon>eudicotyledons</taxon>
        <taxon>Gunneridae</taxon>
        <taxon>Pentapetalae</taxon>
        <taxon>rosids</taxon>
        <taxon>fabids</taxon>
        <taxon>Fabales</taxon>
        <taxon>Fabaceae</taxon>
        <taxon>Caesalpinioideae</taxon>
        <taxon>Cassia clade</taxon>
        <taxon>Senna</taxon>
    </lineage>
</organism>
<dbReference type="EMBL" id="JAAIUW010000008">
    <property type="protein sequence ID" value="KAF7818483.1"/>
    <property type="molecule type" value="Genomic_DNA"/>
</dbReference>
<comment type="caution">
    <text evidence="2">The sequence shown here is derived from an EMBL/GenBank/DDBJ whole genome shotgun (WGS) entry which is preliminary data.</text>
</comment>
<proteinExistence type="predicted"/>
<feature type="region of interest" description="Disordered" evidence="1">
    <location>
        <begin position="1"/>
        <end position="40"/>
    </location>
</feature>
<reference evidence="2" key="1">
    <citation type="submission" date="2020-09" db="EMBL/GenBank/DDBJ databases">
        <title>Genome-Enabled Discovery of Anthraquinone Biosynthesis in Senna tora.</title>
        <authorList>
            <person name="Kang S.-H."/>
            <person name="Pandey R.P."/>
            <person name="Lee C.-M."/>
            <person name="Sim J.-S."/>
            <person name="Jeong J.-T."/>
            <person name="Choi B.-S."/>
            <person name="Jung M."/>
            <person name="Ginzburg D."/>
            <person name="Zhao K."/>
            <person name="Won S.Y."/>
            <person name="Oh T.-J."/>
            <person name="Yu Y."/>
            <person name="Kim N.-H."/>
            <person name="Lee O.R."/>
            <person name="Lee T.-H."/>
            <person name="Bashyal P."/>
            <person name="Kim T.-S."/>
            <person name="Lee W.-H."/>
            <person name="Kawkins C."/>
            <person name="Kim C.-K."/>
            <person name="Kim J.S."/>
            <person name="Ahn B.O."/>
            <person name="Rhee S.Y."/>
            <person name="Sohng J.K."/>
        </authorList>
    </citation>
    <scope>NUCLEOTIDE SEQUENCE</scope>
    <source>
        <tissue evidence="2">Leaf</tissue>
    </source>
</reference>